<name>A0ABV9QZJ0_9GAMM</name>
<sequence>MFGSSGKSNGKQSIAAISTLIAEGTTIRGDVQFGGGLHLEGVIDGSVSAEGADSVLTLSDKGRVNGEVRVANAVINGTVNGDIFVGERLELAGNARIEGNVHYKLLEMAAGAQINGKMLYQSEPPRRLPAPELSGVVAEGLT</sequence>
<comment type="similarity">
    <text evidence="1">Belongs to the bactofilin family.</text>
</comment>
<evidence type="ECO:0000313" key="3">
    <source>
        <dbReference type="EMBL" id="MFC4820902.1"/>
    </source>
</evidence>
<gene>
    <name evidence="3" type="ORF">ACFO6Q_11235</name>
</gene>
<dbReference type="RefSeq" id="WP_380021025.1">
    <property type="nucleotide sequence ID" value="NZ_JBHSHD010000008.1"/>
</dbReference>
<dbReference type="Proteomes" id="UP001595886">
    <property type="component" value="Unassembled WGS sequence"/>
</dbReference>
<protein>
    <submittedName>
        <fullName evidence="3">Polymer-forming cytoskeletal protein</fullName>
    </submittedName>
</protein>
<comment type="caution">
    <text evidence="3">The sequence shown here is derived from an EMBL/GenBank/DDBJ whole genome shotgun (WGS) entry which is preliminary data.</text>
</comment>
<evidence type="ECO:0000256" key="2">
    <source>
        <dbReference type="SAM" id="MobiDB-lite"/>
    </source>
</evidence>
<proteinExistence type="inferred from homology"/>
<dbReference type="PANTHER" id="PTHR35024">
    <property type="entry name" value="HYPOTHETICAL CYTOSOLIC PROTEIN"/>
    <property type="match status" value="1"/>
</dbReference>
<feature type="region of interest" description="Disordered" evidence="2">
    <location>
        <begin position="123"/>
        <end position="142"/>
    </location>
</feature>
<keyword evidence="4" id="KW-1185">Reference proteome</keyword>
<evidence type="ECO:0000256" key="1">
    <source>
        <dbReference type="ARBA" id="ARBA00044755"/>
    </source>
</evidence>
<organism evidence="3 4">
    <name type="scientific">Dokdonella ginsengisoli</name>
    <dbReference type="NCBI Taxonomy" id="363846"/>
    <lineage>
        <taxon>Bacteria</taxon>
        <taxon>Pseudomonadati</taxon>
        <taxon>Pseudomonadota</taxon>
        <taxon>Gammaproteobacteria</taxon>
        <taxon>Lysobacterales</taxon>
        <taxon>Rhodanobacteraceae</taxon>
        <taxon>Dokdonella</taxon>
    </lineage>
</organism>
<reference evidence="4" key="1">
    <citation type="journal article" date="2019" name="Int. J. Syst. Evol. Microbiol.">
        <title>The Global Catalogue of Microorganisms (GCM) 10K type strain sequencing project: providing services to taxonomists for standard genome sequencing and annotation.</title>
        <authorList>
            <consortium name="The Broad Institute Genomics Platform"/>
            <consortium name="The Broad Institute Genome Sequencing Center for Infectious Disease"/>
            <person name="Wu L."/>
            <person name="Ma J."/>
        </authorList>
    </citation>
    <scope>NUCLEOTIDE SEQUENCE [LARGE SCALE GENOMIC DNA]</scope>
    <source>
        <strain evidence="4">CCUG 30340</strain>
    </source>
</reference>
<dbReference type="Pfam" id="PF04519">
    <property type="entry name" value="Bactofilin"/>
    <property type="match status" value="1"/>
</dbReference>
<dbReference type="InterPro" id="IPR007607">
    <property type="entry name" value="BacA/B"/>
</dbReference>
<dbReference type="EMBL" id="JBHSHD010000008">
    <property type="protein sequence ID" value="MFC4820902.1"/>
    <property type="molecule type" value="Genomic_DNA"/>
</dbReference>
<accession>A0ABV9QZJ0</accession>
<dbReference type="PANTHER" id="PTHR35024:SF4">
    <property type="entry name" value="POLYMER-FORMING CYTOSKELETAL PROTEIN"/>
    <property type="match status" value="1"/>
</dbReference>
<evidence type="ECO:0000313" key="4">
    <source>
        <dbReference type="Proteomes" id="UP001595886"/>
    </source>
</evidence>